<evidence type="ECO:0000256" key="1">
    <source>
        <dbReference type="SAM" id="MobiDB-lite"/>
    </source>
</evidence>
<dbReference type="EMBL" id="BAAASD010000001">
    <property type="protein sequence ID" value="GAA2325656.1"/>
    <property type="molecule type" value="Genomic_DNA"/>
</dbReference>
<name>A0ABN3FBI9_9ACTN</name>
<proteinExistence type="predicted"/>
<keyword evidence="3" id="KW-1185">Reference proteome</keyword>
<dbReference type="Proteomes" id="UP001500253">
    <property type="component" value="Unassembled WGS sequence"/>
</dbReference>
<comment type="caution">
    <text evidence="2">The sequence shown here is derived from an EMBL/GenBank/DDBJ whole genome shotgun (WGS) entry which is preliminary data.</text>
</comment>
<reference evidence="2 3" key="1">
    <citation type="journal article" date="2019" name="Int. J. Syst. Evol. Microbiol.">
        <title>The Global Catalogue of Microorganisms (GCM) 10K type strain sequencing project: providing services to taxonomists for standard genome sequencing and annotation.</title>
        <authorList>
            <consortium name="The Broad Institute Genomics Platform"/>
            <consortium name="The Broad Institute Genome Sequencing Center for Infectious Disease"/>
            <person name="Wu L."/>
            <person name="Ma J."/>
        </authorList>
    </citation>
    <scope>NUCLEOTIDE SEQUENCE [LARGE SCALE GENOMIC DNA]</scope>
    <source>
        <strain evidence="2 3">JCM 4316</strain>
    </source>
</reference>
<feature type="region of interest" description="Disordered" evidence="1">
    <location>
        <begin position="81"/>
        <end position="100"/>
    </location>
</feature>
<accession>A0ABN3FBI9</accession>
<evidence type="ECO:0000313" key="2">
    <source>
        <dbReference type="EMBL" id="GAA2325656.1"/>
    </source>
</evidence>
<sequence length="100" mass="10646">MLLRRPRQPLIRQTRRRLLRRVGSERDAVAPKEAAAVGKVCTADADPEAPARGAPAIKHTARLAVAGPTGLTRVSRIGERLSTREMSSSSCSRGVCGAST</sequence>
<organism evidence="2 3">
    <name type="scientific">Streptomyces cuspidosporus</name>
    <dbReference type="NCBI Taxonomy" id="66882"/>
    <lineage>
        <taxon>Bacteria</taxon>
        <taxon>Bacillati</taxon>
        <taxon>Actinomycetota</taxon>
        <taxon>Actinomycetes</taxon>
        <taxon>Kitasatosporales</taxon>
        <taxon>Streptomycetaceae</taxon>
        <taxon>Streptomyces</taxon>
    </lineage>
</organism>
<protein>
    <submittedName>
        <fullName evidence="2">Uncharacterized protein</fullName>
    </submittedName>
</protein>
<evidence type="ECO:0000313" key="3">
    <source>
        <dbReference type="Proteomes" id="UP001500253"/>
    </source>
</evidence>
<gene>
    <name evidence="2" type="ORF">GCM10010246_03620</name>
</gene>